<feature type="chain" id="PRO_5040859290" evidence="1">
    <location>
        <begin position="17"/>
        <end position="79"/>
    </location>
</feature>
<evidence type="ECO:0000313" key="2">
    <source>
        <dbReference type="EMBL" id="KAJ4473850.1"/>
    </source>
</evidence>
<evidence type="ECO:0000313" key="3">
    <source>
        <dbReference type="Proteomes" id="UP001150266"/>
    </source>
</evidence>
<dbReference type="AlphaFoldDB" id="A0A9W9DJR6"/>
<keyword evidence="1" id="KW-0732">Signal</keyword>
<reference evidence="2" key="1">
    <citation type="submission" date="2022-08" db="EMBL/GenBank/DDBJ databases">
        <title>A Global Phylogenomic Analysis of the Shiitake Genus Lentinula.</title>
        <authorList>
            <consortium name="DOE Joint Genome Institute"/>
            <person name="Sierra-Patev S."/>
            <person name="Min B."/>
            <person name="Naranjo-Ortiz M."/>
            <person name="Looney B."/>
            <person name="Konkel Z."/>
            <person name="Slot J.C."/>
            <person name="Sakamoto Y."/>
            <person name="Steenwyk J.L."/>
            <person name="Rokas A."/>
            <person name="Carro J."/>
            <person name="Camarero S."/>
            <person name="Ferreira P."/>
            <person name="Molpeceres G."/>
            <person name="Ruiz-Duenas F.J."/>
            <person name="Serrano A."/>
            <person name="Henrissat B."/>
            <person name="Drula E."/>
            <person name="Hughes K.W."/>
            <person name="Mata J.L."/>
            <person name="Ishikawa N.K."/>
            <person name="Vargas-Isla R."/>
            <person name="Ushijima S."/>
            <person name="Smith C.A."/>
            <person name="Ahrendt S."/>
            <person name="Andreopoulos W."/>
            <person name="He G."/>
            <person name="Labutti K."/>
            <person name="Lipzen A."/>
            <person name="Ng V."/>
            <person name="Riley R."/>
            <person name="Sandor L."/>
            <person name="Barry K."/>
            <person name="Martinez A.T."/>
            <person name="Xiao Y."/>
            <person name="Gibbons J.G."/>
            <person name="Terashima K."/>
            <person name="Grigoriev I.V."/>
            <person name="Hibbett D.S."/>
        </authorList>
    </citation>
    <scope>NUCLEOTIDE SEQUENCE</scope>
    <source>
        <strain evidence="2">JLM2183</strain>
    </source>
</reference>
<organism evidence="2 3">
    <name type="scientific">Lentinula aciculospora</name>
    <dbReference type="NCBI Taxonomy" id="153920"/>
    <lineage>
        <taxon>Eukaryota</taxon>
        <taxon>Fungi</taxon>
        <taxon>Dikarya</taxon>
        <taxon>Basidiomycota</taxon>
        <taxon>Agaricomycotina</taxon>
        <taxon>Agaricomycetes</taxon>
        <taxon>Agaricomycetidae</taxon>
        <taxon>Agaricales</taxon>
        <taxon>Marasmiineae</taxon>
        <taxon>Omphalotaceae</taxon>
        <taxon>Lentinula</taxon>
    </lineage>
</organism>
<sequence length="79" mass="9256">LHASTLLFLHCHFIHARLSRACQLIDRTTTLLFRLHASFYIALLFTHRIPTALLMDMNDSYCRSSWLRCETSLMVSYPI</sequence>
<feature type="signal peptide" evidence="1">
    <location>
        <begin position="1"/>
        <end position="16"/>
    </location>
</feature>
<protein>
    <submittedName>
        <fullName evidence="2">Uncharacterized protein</fullName>
    </submittedName>
</protein>
<dbReference type="Proteomes" id="UP001150266">
    <property type="component" value="Unassembled WGS sequence"/>
</dbReference>
<gene>
    <name evidence="2" type="ORF">J3R30DRAFT_3512082</name>
</gene>
<dbReference type="EMBL" id="JAOTPV010000017">
    <property type="protein sequence ID" value="KAJ4473850.1"/>
    <property type="molecule type" value="Genomic_DNA"/>
</dbReference>
<comment type="caution">
    <text evidence="2">The sequence shown here is derived from an EMBL/GenBank/DDBJ whole genome shotgun (WGS) entry which is preliminary data.</text>
</comment>
<name>A0A9W9DJR6_9AGAR</name>
<keyword evidence="3" id="KW-1185">Reference proteome</keyword>
<proteinExistence type="predicted"/>
<accession>A0A9W9DJR6</accession>
<feature type="non-terminal residue" evidence="2">
    <location>
        <position position="1"/>
    </location>
</feature>
<evidence type="ECO:0000256" key="1">
    <source>
        <dbReference type="SAM" id="SignalP"/>
    </source>
</evidence>